<dbReference type="InterPro" id="IPR002716">
    <property type="entry name" value="PIN_dom"/>
</dbReference>
<dbReference type="EMBL" id="CP015103">
    <property type="protein sequence ID" value="ASJ09622.1"/>
    <property type="molecule type" value="Genomic_DNA"/>
</dbReference>
<comment type="function">
    <text evidence="5">Toxic component of a toxin-antitoxin (TA) system. An RNase.</text>
</comment>
<organism evidence="7 8">
    <name type="scientific">Thermococcus siculi</name>
    <dbReference type="NCBI Taxonomy" id="72803"/>
    <lineage>
        <taxon>Archaea</taxon>
        <taxon>Methanobacteriati</taxon>
        <taxon>Methanobacteriota</taxon>
        <taxon>Thermococci</taxon>
        <taxon>Thermococcales</taxon>
        <taxon>Thermococcaceae</taxon>
        <taxon>Thermococcus</taxon>
    </lineage>
</organism>
<keyword evidence="5" id="KW-0460">Magnesium</keyword>
<keyword evidence="4 5" id="KW-0378">Hydrolase</keyword>
<keyword evidence="2 5" id="KW-0540">Nuclease</keyword>
<feature type="binding site" evidence="5">
    <location>
        <position position="109"/>
    </location>
    <ligand>
        <name>Mg(2+)</name>
        <dbReference type="ChEBI" id="CHEBI:18420"/>
    </ligand>
</feature>
<dbReference type="AlphaFoldDB" id="A0A2Z2MML0"/>
<feature type="domain" description="PIN" evidence="6">
    <location>
        <begin position="2"/>
        <end position="133"/>
    </location>
</feature>
<dbReference type="SMART" id="SM00670">
    <property type="entry name" value="PINc"/>
    <property type="match status" value="1"/>
</dbReference>
<dbReference type="GO" id="GO:0090729">
    <property type="term" value="F:toxin activity"/>
    <property type="evidence" value="ECO:0007669"/>
    <property type="project" value="UniProtKB-KW"/>
</dbReference>
<dbReference type="EC" id="3.1.-.-" evidence="5"/>
<dbReference type="InterPro" id="IPR029060">
    <property type="entry name" value="PIN-like_dom_sf"/>
</dbReference>
<dbReference type="GO" id="GO:0000287">
    <property type="term" value="F:magnesium ion binding"/>
    <property type="evidence" value="ECO:0007669"/>
    <property type="project" value="UniProtKB-UniRule"/>
</dbReference>
<dbReference type="RefSeq" id="WP_088856848.1">
    <property type="nucleotide sequence ID" value="NZ_CP015103.1"/>
</dbReference>
<evidence type="ECO:0000313" key="8">
    <source>
        <dbReference type="Proteomes" id="UP000250125"/>
    </source>
</evidence>
<protein>
    <recommendedName>
        <fullName evidence="5">Ribonuclease VapC</fullName>
        <shortName evidence="5">RNase VapC</shortName>
        <ecNumber evidence="5">3.1.-.-</ecNumber>
    </recommendedName>
    <alternativeName>
        <fullName evidence="5">Putative toxin VapC</fullName>
    </alternativeName>
</protein>
<evidence type="ECO:0000256" key="1">
    <source>
        <dbReference type="ARBA" id="ARBA00022649"/>
    </source>
</evidence>
<evidence type="ECO:0000259" key="6">
    <source>
        <dbReference type="SMART" id="SM00670"/>
    </source>
</evidence>
<dbReference type="SUPFAM" id="SSF88723">
    <property type="entry name" value="PIN domain-like"/>
    <property type="match status" value="1"/>
</dbReference>
<keyword evidence="5" id="KW-0800">Toxin</keyword>
<evidence type="ECO:0000256" key="2">
    <source>
        <dbReference type="ARBA" id="ARBA00022722"/>
    </source>
</evidence>
<dbReference type="GeneID" id="33318656"/>
<dbReference type="CDD" id="cd18677">
    <property type="entry name" value="PIN_MjVapC2-VapC6_like"/>
    <property type="match status" value="1"/>
</dbReference>
<evidence type="ECO:0000256" key="5">
    <source>
        <dbReference type="HAMAP-Rule" id="MF_00265"/>
    </source>
</evidence>
<dbReference type="GO" id="GO:0004540">
    <property type="term" value="F:RNA nuclease activity"/>
    <property type="evidence" value="ECO:0007669"/>
    <property type="project" value="InterPro"/>
</dbReference>
<accession>A0A2Z2MML0</accession>
<dbReference type="Pfam" id="PF01850">
    <property type="entry name" value="PIN"/>
    <property type="match status" value="1"/>
</dbReference>
<dbReference type="GO" id="GO:0016787">
    <property type="term" value="F:hydrolase activity"/>
    <property type="evidence" value="ECO:0007669"/>
    <property type="project" value="UniProtKB-KW"/>
</dbReference>
<dbReference type="PANTHER" id="PTHR39677:SF4">
    <property type="entry name" value="RIBONUCLEASE VAPC6"/>
    <property type="match status" value="1"/>
</dbReference>
<keyword evidence="7" id="KW-0238">DNA-binding</keyword>
<name>A0A2Z2MML0_9EURY</name>
<dbReference type="OrthoDB" id="93300at2157"/>
<comment type="similarity">
    <text evidence="5">Belongs to the PINc/VapC protein family.</text>
</comment>
<dbReference type="PANTHER" id="PTHR39677">
    <property type="entry name" value="RIBONUCLEASE VAPC6"/>
    <property type="match status" value="1"/>
</dbReference>
<dbReference type="Gene3D" id="3.40.50.1010">
    <property type="entry name" value="5'-nuclease"/>
    <property type="match status" value="1"/>
</dbReference>
<keyword evidence="3 5" id="KW-0479">Metal-binding</keyword>
<evidence type="ECO:0000256" key="3">
    <source>
        <dbReference type="ARBA" id="ARBA00022723"/>
    </source>
</evidence>
<reference evidence="7 8" key="1">
    <citation type="submission" date="2016-04" db="EMBL/GenBank/DDBJ databases">
        <title>Complete genome sequence of Thermococcus siculi type strain RG-20.</title>
        <authorList>
            <person name="Oger P.M."/>
        </authorList>
    </citation>
    <scope>NUCLEOTIDE SEQUENCE [LARGE SCALE GENOMIC DNA]</scope>
    <source>
        <strain evidence="7 8">RG-20</strain>
    </source>
</reference>
<evidence type="ECO:0000256" key="4">
    <source>
        <dbReference type="ARBA" id="ARBA00022801"/>
    </source>
</evidence>
<keyword evidence="1 5" id="KW-1277">Toxin-antitoxin system</keyword>
<dbReference type="GO" id="GO:0003677">
    <property type="term" value="F:DNA binding"/>
    <property type="evidence" value="ECO:0007669"/>
    <property type="project" value="UniProtKB-KW"/>
</dbReference>
<dbReference type="HAMAP" id="MF_00265">
    <property type="entry name" value="VapC_Nob1"/>
    <property type="match status" value="1"/>
</dbReference>
<proteinExistence type="inferred from homology"/>
<dbReference type="Proteomes" id="UP000250125">
    <property type="component" value="Chromosome"/>
</dbReference>
<keyword evidence="8" id="KW-1185">Reference proteome</keyword>
<comment type="cofactor">
    <cofactor evidence="5">
        <name>Mg(2+)</name>
        <dbReference type="ChEBI" id="CHEBI:18420"/>
    </cofactor>
</comment>
<sequence length="156" mass="17987">MRSFMVDSSVIIEHLKGNPSAKAILELLAEYDETACINDVVASEIIFIYLKRATGKSYLTLKKEKEFVRNVEKSPVYSLLEEFKFLDVNEFVFREARRIIDEHGLLPNDAFILATAKFYRCRALVTLDSDFQEVCENEGIRVISSPEELEEELKKL</sequence>
<feature type="binding site" evidence="5">
    <location>
        <position position="7"/>
    </location>
    <ligand>
        <name>Mg(2+)</name>
        <dbReference type="ChEBI" id="CHEBI:18420"/>
    </ligand>
</feature>
<evidence type="ECO:0000313" key="7">
    <source>
        <dbReference type="EMBL" id="ASJ09622.1"/>
    </source>
</evidence>
<gene>
    <name evidence="5" type="primary">vapC</name>
    <name evidence="7" type="ORF">A3L11_10415</name>
</gene>
<dbReference type="InterPro" id="IPR022907">
    <property type="entry name" value="VapC_family"/>
</dbReference>
<dbReference type="KEGG" id="tsl:A3L11_10415"/>